<keyword evidence="1" id="KW-0614">Plasmid</keyword>
<accession>Q5NWN9</accession>
<dbReference type="InterPro" id="IPR017545">
    <property type="entry name" value="CRISPR-assoc_prot_Csf1"/>
</dbReference>
<geneLocation type="plasmid" evidence="2">
    <name>pAzo1</name>
</geneLocation>
<reference evidence="1 2" key="1">
    <citation type="journal article" date="2005" name="Arch. Microbiol.">
        <title>The genome sequence of an anaerobic aromatic-degrading denitrifying bacterium, strain EbN1.</title>
        <authorList>
            <person name="Rabus R."/>
            <person name="Kube M."/>
            <person name="Heider J."/>
            <person name="Beck A."/>
            <person name="Heitmann K."/>
            <person name="Widdel F."/>
            <person name="Reinhardt R."/>
        </authorList>
    </citation>
    <scope>NUCLEOTIDE SEQUENCE [LARGE SCALE GENOMIC DNA]</scope>
    <source>
        <strain evidence="1 2">EbN1</strain>
        <plasmid evidence="2">Plasmid pAzo1</plasmid>
    </source>
</reference>
<evidence type="ECO:0000313" key="2">
    <source>
        <dbReference type="Proteomes" id="UP000006552"/>
    </source>
</evidence>
<protein>
    <submittedName>
        <fullName evidence="1">Uncharacterized protein</fullName>
    </submittedName>
</protein>
<dbReference type="KEGG" id="eba:p1B374"/>
<dbReference type="NCBIfam" id="TIGR03114">
    <property type="entry name" value="cas8u_csf1"/>
    <property type="match status" value="1"/>
</dbReference>
<name>Q5NWN9_AROAE</name>
<evidence type="ECO:0000313" key="1">
    <source>
        <dbReference type="EMBL" id="CAI10525.1"/>
    </source>
</evidence>
<dbReference type="EMBL" id="CR555307">
    <property type="protein sequence ID" value="CAI10525.1"/>
    <property type="molecule type" value="Genomic_DNA"/>
</dbReference>
<proteinExistence type="predicted"/>
<gene>
    <name evidence="1" type="ORF">p1B374</name>
</gene>
<dbReference type="HOGENOM" id="CLU_1113959_0_0_4"/>
<sequence length="260" mass="28354">MMISPTQLLISYLRIPTTGKSTADHDGRCVMCGGHYAVGDPCEAWKPTASFTDFADLQNPWGTHVCGACLAVNARGKDFMQDYTKSIVCKGGVFGFFSNDAVAHWLVNPPEPPYLAFISTQKLGHIAWKAPVNLSRERMVVRYNDKTLVIRRAHLLESIEAAKALSEAKIADEIAKAAEKKGKKIGRPTAFRAPVRLEREMENPESGALAPWVDEIAAGDPALMRAAHTLRSATVGEIWGLTHILYAKTPGSELKLKPGA</sequence>
<organism evidence="1 2">
    <name type="scientific">Aromatoleum aromaticum (strain DSM 19018 / LMG 30748 / EbN1)</name>
    <name type="common">Azoarcus sp. (strain EbN1)</name>
    <dbReference type="NCBI Taxonomy" id="76114"/>
    <lineage>
        <taxon>Bacteria</taxon>
        <taxon>Pseudomonadati</taxon>
        <taxon>Pseudomonadota</taxon>
        <taxon>Betaproteobacteria</taxon>
        <taxon>Rhodocyclales</taxon>
        <taxon>Rhodocyclaceae</taxon>
        <taxon>Aromatoleum</taxon>
    </lineage>
</organism>
<dbReference type="AlphaFoldDB" id="Q5NWN9"/>
<dbReference type="Proteomes" id="UP000006552">
    <property type="component" value="Plasmid 1"/>
</dbReference>
<keyword evidence="2" id="KW-1185">Reference proteome</keyword>